<keyword evidence="3" id="KW-1185">Reference proteome</keyword>
<dbReference type="GeneID" id="40327036"/>
<dbReference type="RefSeq" id="XP_029240053.1">
    <property type="nucleotide sequence ID" value="XM_029380082.1"/>
</dbReference>
<gene>
    <name evidence="2" type="ORF">TraAM80_03103</name>
</gene>
<evidence type="ECO:0000313" key="2">
    <source>
        <dbReference type="EMBL" id="RNF07823.1"/>
    </source>
</evidence>
<proteinExistence type="predicted"/>
<feature type="region of interest" description="Disordered" evidence="1">
    <location>
        <begin position="36"/>
        <end position="56"/>
    </location>
</feature>
<dbReference type="OrthoDB" id="246839at2759"/>
<comment type="caution">
    <text evidence="2">The sequence shown here is derived from an EMBL/GenBank/DDBJ whole genome shotgun (WGS) entry which is preliminary data.</text>
</comment>
<dbReference type="EMBL" id="MKGL01000078">
    <property type="protein sequence ID" value="RNF07823.1"/>
    <property type="molecule type" value="Genomic_DNA"/>
</dbReference>
<name>A0A3R7KJN6_TRYRA</name>
<feature type="region of interest" description="Disordered" evidence="1">
    <location>
        <begin position="484"/>
        <end position="511"/>
    </location>
</feature>
<dbReference type="Proteomes" id="UP000283634">
    <property type="component" value="Unassembled WGS sequence"/>
</dbReference>
<organism evidence="2 3">
    <name type="scientific">Trypanosoma rangeli</name>
    <dbReference type="NCBI Taxonomy" id="5698"/>
    <lineage>
        <taxon>Eukaryota</taxon>
        <taxon>Discoba</taxon>
        <taxon>Euglenozoa</taxon>
        <taxon>Kinetoplastea</taxon>
        <taxon>Metakinetoplastina</taxon>
        <taxon>Trypanosomatida</taxon>
        <taxon>Trypanosomatidae</taxon>
        <taxon>Trypanosoma</taxon>
        <taxon>Herpetosoma</taxon>
    </lineage>
</organism>
<reference evidence="2 3" key="1">
    <citation type="journal article" date="2018" name="BMC Genomics">
        <title>Genomic comparison of Trypanosoma conorhini and Trypanosoma rangeli to Trypanosoma cruzi strains of high and low virulence.</title>
        <authorList>
            <person name="Bradwell K.R."/>
            <person name="Koparde V.N."/>
            <person name="Matveyev A.V."/>
            <person name="Serrano M.G."/>
            <person name="Alves J.M."/>
            <person name="Parikh H."/>
            <person name="Huang B."/>
            <person name="Lee V."/>
            <person name="Espinosa-Alvarez O."/>
            <person name="Ortiz P.A."/>
            <person name="Costa-Martins A.G."/>
            <person name="Teixeira M.M."/>
            <person name="Buck G.A."/>
        </authorList>
    </citation>
    <scope>NUCLEOTIDE SEQUENCE [LARGE SCALE GENOMIC DNA]</scope>
    <source>
        <strain evidence="2 3">AM80</strain>
    </source>
</reference>
<accession>A0A3R7KJN6</accession>
<feature type="compositionally biased region" description="Polar residues" evidence="1">
    <location>
        <begin position="37"/>
        <end position="46"/>
    </location>
</feature>
<evidence type="ECO:0000256" key="1">
    <source>
        <dbReference type="SAM" id="MobiDB-lite"/>
    </source>
</evidence>
<feature type="region of interest" description="Disordered" evidence="1">
    <location>
        <begin position="73"/>
        <end position="132"/>
    </location>
</feature>
<protein>
    <submittedName>
        <fullName evidence="2">Uncharacterized protein</fullName>
    </submittedName>
</protein>
<evidence type="ECO:0000313" key="3">
    <source>
        <dbReference type="Proteomes" id="UP000283634"/>
    </source>
</evidence>
<dbReference type="AlphaFoldDB" id="A0A3R7KJN6"/>
<sequence length="530" mass="56883">MRIVRVHGEAIVKGHRGEDVKLDSGCAMLRWTGGSRARSSFQQPAASSYRAGSHGTDTGVNVGRCHNMHRFQQVTTSHERRSGRQLSCDGRNVLKGFPRGPRESGDASVPTSHESDDRRSLTSSTSDGGEAGVDCTALEWSVKAAAAAAAMTAPREEAPEGWAAPACKVALPHLGLGEHALALDAPTHPDCNYAPGECTVEAQVGSGGAQSRYSGCGVPCIDTRWTEVASSPPLHVPEWENELGPPLDDTTLAPQGCFLWHLPESAEEWELQCWSDFPPPLMWGGEVHKDPMNTFLDRHTPFTSSGLYPEADQTIVFAEEPVTALTNDEFSCGLLYEEYGEPAAAGGGGGEYATCVASDCFPHADTTPTAASRGWRTPTHCDRYAEPLHPAGGEGTMFPSTSQGPFTVRRSLPESPGTRPSAALGLTSLLTGVNQGQTIPHEEFREPFMRTGRGRGGQGAAWFDLDASMQEPYRARLYPGFHLSAPEPPAARGGRARGTGRGSRRGQSLNLFGGVPSARFQAFQRRYRRG</sequence>
<dbReference type="OMA" id="THCDRYA"/>
<dbReference type="VEuPathDB" id="TriTrypDB:TRSC58_06610"/>